<organism evidence="1 2">
    <name type="scientific">Sphingomonas sanguinis</name>
    <dbReference type="NCBI Taxonomy" id="33051"/>
    <lineage>
        <taxon>Bacteria</taxon>
        <taxon>Pseudomonadati</taxon>
        <taxon>Pseudomonadota</taxon>
        <taxon>Alphaproteobacteria</taxon>
        <taxon>Sphingomonadales</taxon>
        <taxon>Sphingomonadaceae</taxon>
        <taxon>Sphingomonas</taxon>
    </lineage>
</organism>
<evidence type="ECO:0000313" key="2">
    <source>
        <dbReference type="Proteomes" id="UP000531581"/>
    </source>
</evidence>
<comment type="caution">
    <text evidence="1">The sequence shown here is derived from an EMBL/GenBank/DDBJ whole genome shotgun (WGS) entry which is preliminary data.</text>
</comment>
<dbReference type="EMBL" id="JABYQV010000043">
    <property type="protein sequence ID" value="NVP33463.1"/>
    <property type="molecule type" value="Genomic_DNA"/>
</dbReference>
<accession>A0A7Y7UTX1</accession>
<reference evidence="1 2" key="1">
    <citation type="submission" date="2020-05" db="EMBL/GenBank/DDBJ databases">
        <title>Draft Genome Sequences of Sphingomonas sp. Isolated from the International Space Station.</title>
        <authorList>
            <person name="Bijlani S."/>
            <person name="Singh N.K."/>
            <person name="Mason C.E."/>
            <person name="Wang C.C."/>
            <person name="Venkateswaran K."/>
        </authorList>
    </citation>
    <scope>NUCLEOTIDE SEQUENCE [LARGE SCALE GENOMIC DNA]</scope>
    <source>
        <strain evidence="1">ISS-IIF7SWP</strain>
    </source>
</reference>
<name>A0A7Y7UTX1_9SPHN</name>
<sequence>MGDNEHLELLRLVGEALYGERWQAPIAGDLGVSDRAVRYWISAANPCPEDLGLRLLAIVVRKRESLTGLERVVLERLKLTGERS</sequence>
<evidence type="ECO:0000313" key="1">
    <source>
        <dbReference type="EMBL" id="NVP33463.1"/>
    </source>
</evidence>
<dbReference type="RefSeq" id="WP_206379119.1">
    <property type="nucleotide sequence ID" value="NZ_JABEOV010000040.1"/>
</dbReference>
<gene>
    <name evidence="1" type="ORF">HLV41_20720</name>
</gene>
<dbReference type="Proteomes" id="UP000531581">
    <property type="component" value="Unassembled WGS sequence"/>
</dbReference>
<dbReference type="AlphaFoldDB" id="A0A7Y7UTX1"/>
<protein>
    <submittedName>
        <fullName evidence="1">Transcriptional regulator</fullName>
    </submittedName>
</protein>
<proteinExistence type="predicted"/>